<comment type="similarity">
    <text evidence="4">Belongs to the FlgA family.</text>
</comment>
<comment type="function">
    <text evidence="4">Involved in the assembly process of the P-ring formation. It may associate with FlgF on the rod constituting a structure essential for the P-ring assembly or may act as a modulator protein for the P-ring assembly.</text>
</comment>
<organism evidence="6 7">
    <name type="scientific">Massilia aurea</name>
    <dbReference type="NCBI Taxonomy" id="373040"/>
    <lineage>
        <taxon>Bacteria</taxon>
        <taxon>Pseudomonadati</taxon>
        <taxon>Pseudomonadota</taxon>
        <taxon>Betaproteobacteria</taxon>
        <taxon>Burkholderiales</taxon>
        <taxon>Oxalobacteraceae</taxon>
        <taxon>Telluria group</taxon>
        <taxon>Massilia</taxon>
    </lineage>
</organism>
<dbReference type="EMBL" id="JACHBX010000003">
    <property type="protein sequence ID" value="MBB6135091.1"/>
    <property type="molecule type" value="Genomic_DNA"/>
</dbReference>
<feature type="chain" id="PRO_5031604780" description="Flagella basal body P-ring formation protein FlgA" evidence="4">
    <location>
        <begin position="21"/>
        <end position="232"/>
    </location>
</feature>
<keyword evidence="6" id="KW-0966">Cell projection</keyword>
<keyword evidence="6" id="KW-0969">Cilium</keyword>
<sequence>MTSQLVAFSLLALVYSGAQAQQGANSRQQPEAVRAVVEQFLATQSAGLPGQVSVTVGAIDQRLSLPACPAPEAFQQPGARPWGKTTVGVRCTAPAWTMYVQAQVSVVAEYVAAGVPLAQGQPLVPGQLVMVKGDIAAMPNGIITDMAQALGRAPTVSLPAGTALRVDALRSQAVIKQGQAVRLVSRGSNFSVSSEAKAINNASDGQIVQVRTTAGRIISGTARDGGTVEIVL</sequence>
<evidence type="ECO:0000313" key="7">
    <source>
        <dbReference type="Proteomes" id="UP000540787"/>
    </source>
</evidence>
<keyword evidence="7" id="KW-1185">Reference proteome</keyword>
<dbReference type="PANTHER" id="PTHR36307:SF1">
    <property type="entry name" value="FLAGELLA BASAL BODY P-RING FORMATION PROTEIN FLGA"/>
    <property type="match status" value="1"/>
</dbReference>
<keyword evidence="6" id="KW-0282">Flagellum</keyword>
<dbReference type="InterPro" id="IPR041231">
    <property type="entry name" value="FlgA_N"/>
</dbReference>
<keyword evidence="4" id="KW-1005">Bacterial flagellum biogenesis</keyword>
<protein>
    <recommendedName>
        <fullName evidence="4">Flagella basal body P-ring formation protein FlgA</fullName>
    </recommendedName>
</protein>
<evidence type="ECO:0000259" key="5">
    <source>
        <dbReference type="SMART" id="SM00858"/>
    </source>
</evidence>
<dbReference type="NCBIfam" id="TIGR03170">
    <property type="entry name" value="flgA_cterm"/>
    <property type="match status" value="1"/>
</dbReference>
<keyword evidence="3 4" id="KW-0574">Periplasm</keyword>
<feature type="domain" description="SAF" evidence="5">
    <location>
        <begin position="108"/>
        <end position="170"/>
    </location>
</feature>
<reference evidence="6 7" key="1">
    <citation type="submission" date="2020-08" db="EMBL/GenBank/DDBJ databases">
        <title>The Agave Microbiome: Exploring the role of microbial communities in plant adaptations to desert environments.</title>
        <authorList>
            <person name="Partida-Martinez L.P."/>
        </authorList>
    </citation>
    <scope>NUCLEOTIDE SEQUENCE [LARGE SCALE GENOMIC DNA]</scope>
    <source>
        <strain evidence="6 7">AT3.2</strain>
    </source>
</reference>
<evidence type="ECO:0000256" key="4">
    <source>
        <dbReference type="RuleBase" id="RU362063"/>
    </source>
</evidence>
<evidence type="ECO:0000256" key="2">
    <source>
        <dbReference type="ARBA" id="ARBA00022729"/>
    </source>
</evidence>
<dbReference type="Gene3D" id="2.30.30.760">
    <property type="match status" value="1"/>
</dbReference>
<dbReference type="GO" id="GO:0042597">
    <property type="term" value="C:periplasmic space"/>
    <property type="evidence" value="ECO:0007669"/>
    <property type="project" value="UniProtKB-SubCell"/>
</dbReference>
<proteinExistence type="inferred from homology"/>
<dbReference type="AlphaFoldDB" id="A0A7W9X260"/>
<accession>A0A7W9X260</accession>
<dbReference type="SMART" id="SM00858">
    <property type="entry name" value="SAF"/>
    <property type="match status" value="1"/>
</dbReference>
<dbReference type="CDD" id="cd11614">
    <property type="entry name" value="SAF_CpaB_FlgA_like"/>
    <property type="match status" value="1"/>
</dbReference>
<name>A0A7W9X260_9BURK</name>
<dbReference type="GO" id="GO:0044780">
    <property type="term" value="P:bacterial-type flagellum assembly"/>
    <property type="evidence" value="ECO:0007669"/>
    <property type="project" value="InterPro"/>
</dbReference>
<dbReference type="Pfam" id="PF13144">
    <property type="entry name" value="ChapFlgA"/>
    <property type="match status" value="1"/>
</dbReference>
<evidence type="ECO:0000256" key="3">
    <source>
        <dbReference type="ARBA" id="ARBA00022764"/>
    </source>
</evidence>
<dbReference type="PANTHER" id="PTHR36307">
    <property type="entry name" value="FLAGELLA BASAL BODY P-RING FORMATION PROTEIN FLGA"/>
    <property type="match status" value="1"/>
</dbReference>
<comment type="caution">
    <text evidence="6">The sequence shown here is derived from an EMBL/GenBank/DDBJ whole genome shotgun (WGS) entry which is preliminary data.</text>
</comment>
<evidence type="ECO:0000313" key="6">
    <source>
        <dbReference type="EMBL" id="MBB6135091.1"/>
    </source>
</evidence>
<dbReference type="Pfam" id="PF17656">
    <property type="entry name" value="ChapFlgA_N"/>
    <property type="match status" value="1"/>
</dbReference>
<dbReference type="InterPro" id="IPR017585">
    <property type="entry name" value="SAF_FlgA"/>
</dbReference>
<feature type="signal peptide" evidence="4">
    <location>
        <begin position="1"/>
        <end position="20"/>
    </location>
</feature>
<dbReference type="RefSeq" id="WP_183555740.1">
    <property type="nucleotide sequence ID" value="NZ_JACHBX010000003.1"/>
</dbReference>
<comment type="subcellular location">
    <subcellularLocation>
        <location evidence="1 4">Periplasm</location>
    </subcellularLocation>
</comment>
<gene>
    <name evidence="6" type="ORF">HD842_003249</name>
</gene>
<keyword evidence="2 4" id="KW-0732">Signal</keyword>
<evidence type="ECO:0000256" key="1">
    <source>
        <dbReference type="ARBA" id="ARBA00004418"/>
    </source>
</evidence>
<dbReference type="Gene3D" id="3.90.1210.10">
    <property type="entry name" value="Antifreeze-like/N-acetylneuraminic acid synthase C-terminal domain"/>
    <property type="match status" value="1"/>
</dbReference>
<dbReference type="Proteomes" id="UP000540787">
    <property type="component" value="Unassembled WGS sequence"/>
</dbReference>
<dbReference type="InterPro" id="IPR039246">
    <property type="entry name" value="Flagellar_FlgA"/>
</dbReference>
<dbReference type="InterPro" id="IPR013974">
    <property type="entry name" value="SAF"/>
</dbReference>